<keyword evidence="2" id="KW-1185">Reference proteome</keyword>
<name>A0A397V6T2_9GLOM</name>
<dbReference type="Proteomes" id="UP000266673">
    <property type="component" value="Unassembled WGS sequence"/>
</dbReference>
<dbReference type="OrthoDB" id="2419736at2759"/>
<dbReference type="AlphaFoldDB" id="A0A397V6T2"/>
<proteinExistence type="predicted"/>
<comment type="caution">
    <text evidence="1">The sequence shown here is derived from an EMBL/GenBank/DDBJ whole genome shotgun (WGS) entry which is preliminary data.</text>
</comment>
<accession>A0A397V6T2</accession>
<organism evidence="1 2">
    <name type="scientific">Gigaspora rosea</name>
    <dbReference type="NCBI Taxonomy" id="44941"/>
    <lineage>
        <taxon>Eukaryota</taxon>
        <taxon>Fungi</taxon>
        <taxon>Fungi incertae sedis</taxon>
        <taxon>Mucoromycota</taxon>
        <taxon>Glomeromycotina</taxon>
        <taxon>Glomeromycetes</taxon>
        <taxon>Diversisporales</taxon>
        <taxon>Gigasporaceae</taxon>
        <taxon>Gigaspora</taxon>
    </lineage>
</organism>
<gene>
    <name evidence="1" type="ORF">C2G38_2185328</name>
</gene>
<sequence length="137" mass="15524">MTPFSKESSSLEFWSKASDPTADKKLLENLYNNNVIQLNKTSTTAQNLKQVQTSQDSTFWNSYRDTLTSNKRGSDGKILILSIIALNFTYNVLKNELGVENDTVNKARRHAQLYGPGAPPLEKPKRIVQRFSDDQNE</sequence>
<evidence type="ECO:0000313" key="1">
    <source>
        <dbReference type="EMBL" id="RIB18180.1"/>
    </source>
</evidence>
<reference evidence="1 2" key="1">
    <citation type="submission" date="2018-06" db="EMBL/GenBank/DDBJ databases">
        <title>Comparative genomics reveals the genomic features of Rhizophagus irregularis, R. cerebriforme, R. diaphanum and Gigaspora rosea, and their symbiotic lifestyle signature.</title>
        <authorList>
            <person name="Morin E."/>
            <person name="San Clemente H."/>
            <person name="Chen E.C.H."/>
            <person name="De La Providencia I."/>
            <person name="Hainaut M."/>
            <person name="Kuo A."/>
            <person name="Kohler A."/>
            <person name="Murat C."/>
            <person name="Tang N."/>
            <person name="Roy S."/>
            <person name="Loubradou J."/>
            <person name="Henrissat B."/>
            <person name="Grigoriev I.V."/>
            <person name="Corradi N."/>
            <person name="Roux C."/>
            <person name="Martin F.M."/>
        </authorList>
    </citation>
    <scope>NUCLEOTIDE SEQUENCE [LARGE SCALE GENOMIC DNA]</scope>
    <source>
        <strain evidence="1 2">DAOM 194757</strain>
    </source>
</reference>
<dbReference type="EMBL" id="QKWP01000556">
    <property type="protein sequence ID" value="RIB18180.1"/>
    <property type="molecule type" value="Genomic_DNA"/>
</dbReference>
<evidence type="ECO:0000313" key="2">
    <source>
        <dbReference type="Proteomes" id="UP000266673"/>
    </source>
</evidence>
<protein>
    <submittedName>
        <fullName evidence="1">Uncharacterized protein</fullName>
    </submittedName>
</protein>